<keyword evidence="2" id="KW-1185">Reference proteome</keyword>
<accession>A0ACC2QZ63</accession>
<sequence length="333" mass="38267">MNPKTLLIFFIVSFAADSYGQKSKKFFRSDYTYIDELQSFYKIHSIPRNWTEAKRVCAQEQAILFHPDNDEEAQIFISFWNKTNSGILWLLVGLSDILVEGEYETVDGKSGYDVYKNWFPGEPNNFGGIENCAYIDLLKGPGYLADQDCNKQNSFSCKKTLKSLQWNEQCDMPYLDYTFNTNNGKCYKLHTTPLNWTEANALCRLEQSSLAKVTNRRDAEYLAKLTVSTPTPKVKGKYQRGIYHLGFYNRFDEGWQVVGGKPMLVDLNLWYGNYQPEGENLDQCGAMFFDGRLIDINCDTKSFFICEREVKKVTSPDDIAQQIIQPFVGGGLY</sequence>
<evidence type="ECO:0000313" key="2">
    <source>
        <dbReference type="Proteomes" id="UP001231649"/>
    </source>
</evidence>
<organism evidence="1 2">
    <name type="scientific">Mythimna loreyi</name>
    <dbReference type="NCBI Taxonomy" id="667449"/>
    <lineage>
        <taxon>Eukaryota</taxon>
        <taxon>Metazoa</taxon>
        <taxon>Ecdysozoa</taxon>
        <taxon>Arthropoda</taxon>
        <taxon>Hexapoda</taxon>
        <taxon>Insecta</taxon>
        <taxon>Pterygota</taxon>
        <taxon>Neoptera</taxon>
        <taxon>Endopterygota</taxon>
        <taxon>Lepidoptera</taxon>
        <taxon>Glossata</taxon>
        <taxon>Ditrysia</taxon>
        <taxon>Noctuoidea</taxon>
        <taxon>Noctuidae</taxon>
        <taxon>Noctuinae</taxon>
        <taxon>Hadenini</taxon>
        <taxon>Mythimna</taxon>
    </lineage>
</organism>
<name>A0ACC2QZ63_9NEOP</name>
<proteinExistence type="predicted"/>
<dbReference type="Proteomes" id="UP001231649">
    <property type="component" value="Chromosome 15"/>
</dbReference>
<protein>
    <submittedName>
        <fullName evidence="1">Uncharacterized protein</fullName>
    </submittedName>
</protein>
<gene>
    <name evidence="1" type="ORF">PYW08_003922</name>
</gene>
<reference evidence="1" key="1">
    <citation type="submission" date="2023-03" db="EMBL/GenBank/DDBJ databases">
        <title>Chromosome-level genomes of two armyworms, Mythimna separata and Mythimna loreyi, provide insights into the biosynthesis and reception of sex pheromones.</title>
        <authorList>
            <person name="Zhao H."/>
        </authorList>
    </citation>
    <scope>NUCLEOTIDE SEQUENCE</scope>
    <source>
        <strain evidence="1">BeijingLab</strain>
    </source>
</reference>
<evidence type="ECO:0000313" key="1">
    <source>
        <dbReference type="EMBL" id="KAJ8725739.1"/>
    </source>
</evidence>
<dbReference type="EMBL" id="CM056791">
    <property type="protein sequence ID" value="KAJ8725739.1"/>
    <property type="molecule type" value="Genomic_DNA"/>
</dbReference>
<comment type="caution">
    <text evidence="1">The sequence shown here is derived from an EMBL/GenBank/DDBJ whole genome shotgun (WGS) entry which is preliminary data.</text>
</comment>